<dbReference type="SUPFAM" id="SSF55874">
    <property type="entry name" value="ATPase domain of HSP90 chaperone/DNA topoisomerase II/histidine kinase"/>
    <property type="match status" value="1"/>
</dbReference>
<dbReference type="NCBIfam" id="TIGR00229">
    <property type="entry name" value="sensory_box"/>
    <property type="match status" value="2"/>
</dbReference>
<dbReference type="InterPro" id="IPR036890">
    <property type="entry name" value="HATPase_C_sf"/>
</dbReference>
<proteinExistence type="predicted"/>
<dbReference type="KEGG" id="mro:MROS_0513"/>
<dbReference type="Gene3D" id="1.10.287.130">
    <property type="match status" value="1"/>
</dbReference>
<dbReference type="Pfam" id="PF00512">
    <property type="entry name" value="HisKA"/>
    <property type="match status" value="1"/>
</dbReference>
<accession>I7A199</accession>
<dbReference type="CDD" id="cd00130">
    <property type="entry name" value="PAS"/>
    <property type="match status" value="1"/>
</dbReference>
<dbReference type="HOGENOM" id="CLU_407581_0_0_10"/>
<dbReference type="SUPFAM" id="SSF47384">
    <property type="entry name" value="Homodimeric domain of signal transducing histidine kinase"/>
    <property type="match status" value="1"/>
</dbReference>
<evidence type="ECO:0000259" key="9">
    <source>
        <dbReference type="PROSITE" id="PS50112"/>
    </source>
</evidence>
<keyword evidence="6" id="KW-0902">Two-component regulatory system</keyword>
<evidence type="ECO:0000256" key="5">
    <source>
        <dbReference type="ARBA" id="ARBA00022777"/>
    </source>
</evidence>
<keyword evidence="12" id="KW-1185">Reference proteome</keyword>
<dbReference type="SUPFAM" id="SSF55785">
    <property type="entry name" value="PYP-like sensor domain (PAS domain)"/>
    <property type="match status" value="2"/>
</dbReference>
<dbReference type="EMBL" id="CP003557">
    <property type="protein sequence ID" value="AFN73756.1"/>
    <property type="molecule type" value="Genomic_DNA"/>
</dbReference>
<keyword evidence="5 11" id="KW-0418">Kinase</keyword>
<feature type="domain" description="Histidine kinase" evidence="8">
    <location>
        <begin position="454"/>
        <end position="673"/>
    </location>
</feature>
<evidence type="ECO:0000313" key="11">
    <source>
        <dbReference type="EMBL" id="AFN73756.1"/>
    </source>
</evidence>
<dbReference type="InterPro" id="IPR035965">
    <property type="entry name" value="PAS-like_dom_sf"/>
</dbReference>
<evidence type="ECO:0000313" key="12">
    <source>
        <dbReference type="Proteomes" id="UP000009011"/>
    </source>
</evidence>
<dbReference type="PROSITE" id="PS50113">
    <property type="entry name" value="PAC"/>
    <property type="match status" value="2"/>
</dbReference>
<dbReference type="Gene3D" id="3.30.565.10">
    <property type="entry name" value="Histidine kinase-like ATPase, C-terminal domain"/>
    <property type="match status" value="1"/>
</dbReference>
<dbReference type="RefSeq" id="WP_014855193.1">
    <property type="nucleotide sequence ID" value="NC_018178.1"/>
</dbReference>
<evidence type="ECO:0000256" key="7">
    <source>
        <dbReference type="SAM" id="Coils"/>
    </source>
</evidence>
<dbReference type="EC" id="2.7.13.3" evidence="2"/>
<dbReference type="InterPro" id="IPR050736">
    <property type="entry name" value="Sensor_HK_Regulatory"/>
</dbReference>
<dbReference type="InterPro" id="IPR036097">
    <property type="entry name" value="HisK_dim/P_sf"/>
</dbReference>
<reference evidence="11 12" key="1">
    <citation type="journal article" date="2013" name="PLoS ONE">
        <title>Genomic analysis of Melioribacter roseus, facultatively anaerobic organotrophic bacterium representing a novel deep lineage within Bacteriodetes/Chlorobi group.</title>
        <authorList>
            <person name="Kadnikov V.V."/>
            <person name="Mardanov A.V."/>
            <person name="Podosokorskaya O.A."/>
            <person name="Gavrilov S.N."/>
            <person name="Kublanov I.V."/>
            <person name="Beletsky A.V."/>
            <person name="Bonch-Osmolovskaya E.A."/>
            <person name="Ravin N.V."/>
        </authorList>
    </citation>
    <scope>NUCLEOTIDE SEQUENCE [LARGE SCALE GENOMIC DNA]</scope>
    <source>
        <strain evidence="12">JCM 17771 / P3M-2</strain>
    </source>
</reference>
<organism evidence="11 12">
    <name type="scientific">Melioribacter roseus (strain DSM 23840 / JCM 17771 / VKM B-2668 / P3M-2)</name>
    <dbReference type="NCBI Taxonomy" id="1191523"/>
    <lineage>
        <taxon>Bacteria</taxon>
        <taxon>Pseudomonadati</taxon>
        <taxon>Ignavibacteriota</taxon>
        <taxon>Ignavibacteria</taxon>
        <taxon>Ignavibacteriales</taxon>
        <taxon>Melioribacteraceae</taxon>
        <taxon>Melioribacter</taxon>
    </lineage>
</organism>
<dbReference type="InterPro" id="IPR004358">
    <property type="entry name" value="Sig_transdc_His_kin-like_C"/>
</dbReference>
<feature type="domain" description="PAC" evidence="10">
    <location>
        <begin position="384"/>
        <end position="436"/>
    </location>
</feature>
<protein>
    <recommendedName>
        <fullName evidence="2">histidine kinase</fullName>
        <ecNumber evidence="2">2.7.13.3</ecNumber>
    </recommendedName>
</protein>
<evidence type="ECO:0000256" key="6">
    <source>
        <dbReference type="ARBA" id="ARBA00023012"/>
    </source>
</evidence>
<dbReference type="SMART" id="SM00086">
    <property type="entry name" value="PAC"/>
    <property type="match status" value="2"/>
</dbReference>
<keyword evidence="3" id="KW-0597">Phosphoprotein</keyword>
<dbReference type="PROSITE" id="PS50112">
    <property type="entry name" value="PAS"/>
    <property type="match status" value="2"/>
</dbReference>
<dbReference type="InterPro" id="IPR003661">
    <property type="entry name" value="HisK_dim/P_dom"/>
</dbReference>
<dbReference type="SMART" id="SM00091">
    <property type="entry name" value="PAS"/>
    <property type="match status" value="2"/>
</dbReference>
<name>I7A199_MELRP</name>
<dbReference type="InterPro" id="IPR001610">
    <property type="entry name" value="PAC"/>
</dbReference>
<dbReference type="SMART" id="SM00387">
    <property type="entry name" value="HATPase_c"/>
    <property type="match status" value="1"/>
</dbReference>
<dbReference type="InterPro" id="IPR003594">
    <property type="entry name" value="HATPase_dom"/>
</dbReference>
<dbReference type="Pfam" id="PF02518">
    <property type="entry name" value="HATPase_c"/>
    <property type="match status" value="1"/>
</dbReference>
<dbReference type="PRINTS" id="PR00344">
    <property type="entry name" value="BCTRLSENSOR"/>
</dbReference>
<dbReference type="AlphaFoldDB" id="I7A199"/>
<keyword evidence="4" id="KW-0808">Transferase</keyword>
<evidence type="ECO:0000256" key="3">
    <source>
        <dbReference type="ARBA" id="ARBA00022553"/>
    </source>
</evidence>
<dbReference type="eggNOG" id="COG5002">
    <property type="taxonomic scope" value="Bacteria"/>
</dbReference>
<dbReference type="Pfam" id="PF13426">
    <property type="entry name" value="PAS_9"/>
    <property type="match status" value="2"/>
</dbReference>
<dbReference type="STRING" id="1191523.MROS_0513"/>
<feature type="domain" description="PAS" evidence="9">
    <location>
        <begin position="311"/>
        <end position="381"/>
    </location>
</feature>
<evidence type="ECO:0000256" key="2">
    <source>
        <dbReference type="ARBA" id="ARBA00012438"/>
    </source>
</evidence>
<dbReference type="PANTHER" id="PTHR43711">
    <property type="entry name" value="TWO-COMPONENT HISTIDINE KINASE"/>
    <property type="match status" value="1"/>
</dbReference>
<dbReference type="Gene3D" id="3.30.450.20">
    <property type="entry name" value="PAS domain"/>
    <property type="match status" value="2"/>
</dbReference>
<dbReference type="CDD" id="cd00082">
    <property type="entry name" value="HisKA"/>
    <property type="match status" value="1"/>
</dbReference>
<dbReference type="PROSITE" id="PS50109">
    <property type="entry name" value="HIS_KIN"/>
    <property type="match status" value="1"/>
</dbReference>
<dbReference type="Proteomes" id="UP000009011">
    <property type="component" value="Chromosome"/>
</dbReference>
<dbReference type="GO" id="GO:0000155">
    <property type="term" value="F:phosphorelay sensor kinase activity"/>
    <property type="evidence" value="ECO:0007669"/>
    <property type="project" value="InterPro"/>
</dbReference>
<dbReference type="InterPro" id="IPR005467">
    <property type="entry name" value="His_kinase_dom"/>
</dbReference>
<gene>
    <name evidence="11" type="ordered locus">MROS_0513</name>
</gene>
<dbReference type="InterPro" id="IPR000014">
    <property type="entry name" value="PAS"/>
</dbReference>
<dbReference type="SMART" id="SM00388">
    <property type="entry name" value="HisKA"/>
    <property type="match status" value="1"/>
</dbReference>
<feature type="domain" description="PAS" evidence="9">
    <location>
        <begin position="159"/>
        <end position="204"/>
    </location>
</feature>
<keyword evidence="7" id="KW-0175">Coiled coil</keyword>
<sequence length="674" mass="76795">MSDIIKIIDCDERDLLFQSVSKSLVNSNAAIKQCAFFLHDNEIHDFKLTKIYPDNDPGEIGSDYESLIEDGIIADLINSELPVSYSKTGVVIRLATKEYLYGFIFIKCFKEPPPDDNYAAVSKLLSLWFDNYHKRKGRDTHKKNIVEQNYDQNRALLEGIQNLRNILDSLQAGIVLVNPETQRIEDANSMTGKLTGLSKDDLIGMKREELFLLNSWDYKEFGKLLGSESILKRKDGNVIPVILTEEKIKLGTETFILSTFSDISEQKRLEDELLELKYQLEQKVEERTKELKTAYDKLKSEMEARSKLEKEKLKLYYAIYQSPVAMVIVDLEGKIDYVNPKFYNLTGFYYDDVIGKRIADVVITDNNATYIEEIIETISQEKVWHKDIRIKKNTGEFIWVSASVSGIVNDRGKVTHYLAVYEDISIKKKAEEEIIRSKEKAEEAARLKSSLLANMSHEFRTPLIGILGFTELLLEDDLNEETKEIVEDIHSAGKRLLNTLDSVLQLSELESLSGYLQLSESPLNGLIKIQYDYFYPIAAAKGLQIKLNLPEFDLHSEIDNNLFTRALGNIIDNAIKFTSKGEISISAYSIEKDGLEWNVISIADTGIGIDESDKEIIFKEFRQASEGHKRNYEGTGLGLTLSKKMIEYMKGYISLESQKGKGSVFYVYLPAVEN</sequence>
<feature type="coiled-coil region" evidence="7">
    <location>
        <begin position="266"/>
        <end position="311"/>
    </location>
</feature>
<evidence type="ECO:0000256" key="4">
    <source>
        <dbReference type="ARBA" id="ARBA00022679"/>
    </source>
</evidence>
<comment type="catalytic activity">
    <reaction evidence="1">
        <text>ATP + protein L-histidine = ADP + protein N-phospho-L-histidine.</text>
        <dbReference type="EC" id="2.7.13.3"/>
    </reaction>
</comment>
<dbReference type="InterPro" id="IPR000700">
    <property type="entry name" value="PAS-assoc_C"/>
</dbReference>
<dbReference type="PANTHER" id="PTHR43711:SF1">
    <property type="entry name" value="HISTIDINE KINASE 1"/>
    <property type="match status" value="1"/>
</dbReference>
<evidence type="ECO:0000256" key="1">
    <source>
        <dbReference type="ARBA" id="ARBA00000085"/>
    </source>
</evidence>
<evidence type="ECO:0000259" key="8">
    <source>
        <dbReference type="PROSITE" id="PS50109"/>
    </source>
</evidence>
<evidence type="ECO:0000259" key="10">
    <source>
        <dbReference type="PROSITE" id="PS50113"/>
    </source>
</evidence>
<feature type="domain" description="PAC" evidence="10">
    <location>
        <begin position="225"/>
        <end position="275"/>
    </location>
</feature>